<dbReference type="AlphaFoldDB" id="A0A450ZSJ2"/>
<evidence type="ECO:0000313" key="1">
    <source>
        <dbReference type="EMBL" id="VFK56750.1"/>
    </source>
</evidence>
<organism evidence="1">
    <name type="scientific">Candidatus Kentrum sp. TUN</name>
    <dbReference type="NCBI Taxonomy" id="2126343"/>
    <lineage>
        <taxon>Bacteria</taxon>
        <taxon>Pseudomonadati</taxon>
        <taxon>Pseudomonadota</taxon>
        <taxon>Gammaproteobacteria</taxon>
        <taxon>Candidatus Kentrum</taxon>
    </lineage>
</organism>
<proteinExistence type="predicted"/>
<accession>A0A450ZSJ2</accession>
<name>A0A450ZSJ2_9GAMM</name>
<gene>
    <name evidence="1" type="ORF">BECKTUN1418D_GA0071000_105216</name>
</gene>
<dbReference type="EMBL" id="CAADFX010000052">
    <property type="protein sequence ID" value="VFK56750.1"/>
    <property type="molecule type" value="Genomic_DNA"/>
</dbReference>
<reference evidence="1" key="1">
    <citation type="submission" date="2019-02" db="EMBL/GenBank/DDBJ databases">
        <authorList>
            <person name="Gruber-Vodicka R. H."/>
            <person name="Seah K. B. B."/>
        </authorList>
    </citation>
    <scope>NUCLEOTIDE SEQUENCE</scope>
    <source>
        <strain evidence="1">BECK_BY1</strain>
    </source>
</reference>
<protein>
    <submittedName>
        <fullName evidence="1">Uncharacterized protein</fullName>
    </submittedName>
</protein>
<sequence length="54" mass="6084">MDDSICSGICRGCQRFEEGVDSLFRVEGVVGWLCILDYLRLLGNEAILRYAKTV</sequence>